<evidence type="ECO:0000256" key="1">
    <source>
        <dbReference type="SAM" id="Phobius"/>
    </source>
</evidence>
<reference evidence="2 3" key="1">
    <citation type="submission" date="2014-04" db="EMBL/GenBank/DDBJ databases">
        <authorList>
            <consortium name="DOE Joint Genome Institute"/>
            <person name="Kuo A."/>
            <person name="Kohler A."/>
            <person name="Nagy L.G."/>
            <person name="Floudas D."/>
            <person name="Copeland A."/>
            <person name="Barry K.W."/>
            <person name="Cichocki N."/>
            <person name="Veneault-Fourrey C."/>
            <person name="LaButti K."/>
            <person name="Lindquist E.A."/>
            <person name="Lipzen A."/>
            <person name="Lundell T."/>
            <person name="Morin E."/>
            <person name="Murat C."/>
            <person name="Sun H."/>
            <person name="Tunlid A."/>
            <person name="Henrissat B."/>
            <person name="Grigoriev I.V."/>
            <person name="Hibbett D.S."/>
            <person name="Martin F."/>
            <person name="Nordberg H.P."/>
            <person name="Cantor M.N."/>
            <person name="Hua S.X."/>
        </authorList>
    </citation>
    <scope>NUCLEOTIDE SEQUENCE [LARGE SCALE GENOMIC DNA]</scope>
    <source>
        <strain evidence="2 3">LaAM-08-1</strain>
    </source>
</reference>
<dbReference type="EMBL" id="KN838620">
    <property type="protein sequence ID" value="KIK00696.1"/>
    <property type="molecule type" value="Genomic_DNA"/>
</dbReference>
<gene>
    <name evidence="2" type="ORF">K443DRAFT_664526</name>
</gene>
<organism evidence="2 3">
    <name type="scientific">Laccaria amethystina LaAM-08-1</name>
    <dbReference type="NCBI Taxonomy" id="1095629"/>
    <lineage>
        <taxon>Eukaryota</taxon>
        <taxon>Fungi</taxon>
        <taxon>Dikarya</taxon>
        <taxon>Basidiomycota</taxon>
        <taxon>Agaricomycotina</taxon>
        <taxon>Agaricomycetes</taxon>
        <taxon>Agaricomycetidae</taxon>
        <taxon>Agaricales</taxon>
        <taxon>Agaricineae</taxon>
        <taxon>Hydnangiaceae</taxon>
        <taxon>Laccaria</taxon>
    </lineage>
</organism>
<keyword evidence="1" id="KW-1133">Transmembrane helix</keyword>
<proteinExistence type="predicted"/>
<dbReference type="OrthoDB" id="2991366at2759"/>
<feature type="transmembrane region" description="Helical" evidence="1">
    <location>
        <begin position="539"/>
        <end position="561"/>
    </location>
</feature>
<feature type="transmembrane region" description="Helical" evidence="1">
    <location>
        <begin position="77"/>
        <end position="99"/>
    </location>
</feature>
<dbReference type="STRING" id="1095629.A0A0C9X6K9"/>
<evidence type="ECO:0000313" key="2">
    <source>
        <dbReference type="EMBL" id="KIK00696.1"/>
    </source>
</evidence>
<name>A0A0C9X6K9_9AGAR</name>
<dbReference type="AlphaFoldDB" id="A0A0C9X6K9"/>
<keyword evidence="1" id="KW-0472">Membrane</keyword>
<keyword evidence="1" id="KW-0812">Transmembrane</keyword>
<feature type="transmembrane region" description="Helical" evidence="1">
    <location>
        <begin position="146"/>
        <end position="167"/>
    </location>
</feature>
<sequence>MSGGNRYPRAYILPIHLTPQDKFWGKIRSTDILWVVGAAFMAMWPLIFFGAVWAREGIQMNNRVAKFVTGHPQRTNFVVTIIGTLVRLIVGFLFSQAILRFSQQWMTKRHLNLFHVSLISGFRNQTFPWGVHDLKYLFGPKKMFRVLLLVVCWGTFILIPSGTTSLLSPVPFDKTAPLRGTELDFAPNDHECVNWLNTQTMLSGNCSWSTYSDMEFTTCLSQYQVIDMLQSGRDNMGFLTAKNSKIFDFSQFGPTNGPKFLEPVRGVLPIGRNGFFNTLQSSPLSDQRKLSGILSYNYTLENQGFSTNVSCEYDERSPVVTLFPLTAGVGSSQYFGTTYTGNCTPSGLINVVSNLYTATYSTNSLSFWTCKSPPSSSQASSYYIYLRGLGIYGAQIGNITCTIPPIQSAIYEVTYQSNPDLFSSTEPIQLDATTYTHFIDQYVQAFGQIIANAQNQKANQIAELVGSLGVISFKLSLSERNSTYLRLYEAMIQGMMQYTVTFNRFLYSTYDNRPPSCNRNVTGTLKYRVVGWSVTPIQILLLMPMTVVNLVSFFIMIFVIVNATPGSFESDPTHVKTLAMATHYLDEDESTGWKDCVVYHERYNEVGID</sequence>
<feature type="transmembrane region" description="Helical" evidence="1">
    <location>
        <begin position="32"/>
        <end position="54"/>
    </location>
</feature>
<dbReference type="HOGENOM" id="CLU_016816_0_0_1"/>
<reference evidence="3" key="2">
    <citation type="submission" date="2015-01" db="EMBL/GenBank/DDBJ databases">
        <title>Evolutionary Origins and Diversification of the Mycorrhizal Mutualists.</title>
        <authorList>
            <consortium name="DOE Joint Genome Institute"/>
            <consortium name="Mycorrhizal Genomics Consortium"/>
            <person name="Kohler A."/>
            <person name="Kuo A."/>
            <person name="Nagy L.G."/>
            <person name="Floudas D."/>
            <person name="Copeland A."/>
            <person name="Barry K.W."/>
            <person name="Cichocki N."/>
            <person name="Veneault-Fourrey C."/>
            <person name="LaButti K."/>
            <person name="Lindquist E.A."/>
            <person name="Lipzen A."/>
            <person name="Lundell T."/>
            <person name="Morin E."/>
            <person name="Murat C."/>
            <person name="Riley R."/>
            <person name="Ohm R."/>
            <person name="Sun H."/>
            <person name="Tunlid A."/>
            <person name="Henrissat B."/>
            <person name="Grigoriev I.V."/>
            <person name="Hibbett D.S."/>
            <person name="Martin F."/>
        </authorList>
    </citation>
    <scope>NUCLEOTIDE SEQUENCE [LARGE SCALE GENOMIC DNA]</scope>
    <source>
        <strain evidence="3">LaAM-08-1</strain>
    </source>
</reference>
<dbReference type="Proteomes" id="UP000054477">
    <property type="component" value="Unassembled WGS sequence"/>
</dbReference>
<accession>A0A0C9X6K9</accession>
<evidence type="ECO:0000313" key="3">
    <source>
        <dbReference type="Proteomes" id="UP000054477"/>
    </source>
</evidence>
<keyword evidence="3" id="KW-1185">Reference proteome</keyword>
<protein>
    <submittedName>
        <fullName evidence="2">Uncharacterized protein</fullName>
    </submittedName>
</protein>